<accession>A0A0F9Q6Y5</accession>
<gene>
    <name evidence="1" type="ORF">LCGC14_0810860</name>
</gene>
<organism evidence="1">
    <name type="scientific">marine sediment metagenome</name>
    <dbReference type="NCBI Taxonomy" id="412755"/>
    <lineage>
        <taxon>unclassified sequences</taxon>
        <taxon>metagenomes</taxon>
        <taxon>ecological metagenomes</taxon>
    </lineage>
</organism>
<name>A0A0F9Q6Y5_9ZZZZ</name>
<dbReference type="EMBL" id="LAZR01002231">
    <property type="protein sequence ID" value="KKN32742.1"/>
    <property type="molecule type" value="Genomic_DNA"/>
</dbReference>
<protein>
    <submittedName>
        <fullName evidence="1">Uncharacterized protein</fullName>
    </submittedName>
</protein>
<comment type="caution">
    <text evidence="1">The sequence shown here is derived from an EMBL/GenBank/DDBJ whole genome shotgun (WGS) entry which is preliminary data.</text>
</comment>
<evidence type="ECO:0000313" key="1">
    <source>
        <dbReference type="EMBL" id="KKN32742.1"/>
    </source>
</evidence>
<reference evidence="1" key="1">
    <citation type="journal article" date="2015" name="Nature">
        <title>Complex archaea that bridge the gap between prokaryotes and eukaryotes.</title>
        <authorList>
            <person name="Spang A."/>
            <person name="Saw J.H."/>
            <person name="Jorgensen S.L."/>
            <person name="Zaremba-Niedzwiedzka K."/>
            <person name="Martijn J."/>
            <person name="Lind A.E."/>
            <person name="van Eijk R."/>
            <person name="Schleper C."/>
            <person name="Guy L."/>
            <person name="Ettema T.J."/>
        </authorList>
    </citation>
    <scope>NUCLEOTIDE SEQUENCE</scope>
</reference>
<sequence length="63" mass="7424">MTEQVNEPSQCPNPVCRSENFDTYDTDEMSDLVIKKRNCDDCGWQWQDEFSLEFKVRTDVRSG</sequence>
<dbReference type="AlphaFoldDB" id="A0A0F9Q6Y5"/>
<proteinExistence type="predicted"/>